<dbReference type="Proteomes" id="UP000001734">
    <property type="component" value="Chromosome"/>
</dbReference>
<name>B5XXG2_KLEV3</name>
<sequence length="70" mass="8188">MCTPKIINQLLNKSYDNSLYLTTSYVNETIQHRREYHERCIGHTKIDMHQVLSRIFSAKPISVGIKKPAR</sequence>
<protein>
    <submittedName>
        <fullName evidence="1">Uncharacterized protein</fullName>
    </submittedName>
</protein>
<evidence type="ECO:0000313" key="1">
    <source>
        <dbReference type="EMBL" id="ACI09734.1"/>
    </source>
</evidence>
<accession>B5XXG2</accession>
<dbReference type="KEGG" id="kpe:KPK_3450"/>
<dbReference type="EMBL" id="CP000964">
    <property type="protein sequence ID" value="ACI09734.1"/>
    <property type="molecule type" value="Genomic_DNA"/>
</dbReference>
<proteinExistence type="predicted"/>
<dbReference type="HOGENOM" id="CLU_2752448_0_0_6"/>
<reference evidence="1 2" key="1">
    <citation type="journal article" date="2008" name="PLoS Genet.">
        <title>Complete genome sequence of the N2-fixing broad host range endophyte Klebsiella pneumoniae 342 and virulence predictions verified in mice.</title>
        <authorList>
            <person name="Fouts D.E."/>
            <person name="Tyler H.L."/>
            <person name="DeBoy R.T."/>
            <person name="Daugherty S."/>
            <person name="Ren Q."/>
            <person name="Badger J.H."/>
            <person name="Durkin A.S."/>
            <person name="Huot H."/>
            <person name="Shrivastava S."/>
            <person name="Kothari S."/>
            <person name="Dodson R.J."/>
            <person name="Mohamoud Y."/>
            <person name="Khouri H."/>
            <person name="Roesch L.F."/>
            <person name="Krogfelt K.A."/>
            <person name="Struve C."/>
            <person name="Triplett E.W."/>
            <person name="Methe B.A."/>
        </authorList>
    </citation>
    <scope>NUCLEOTIDE SEQUENCE [LARGE SCALE GENOMIC DNA]</scope>
    <source>
        <strain evidence="1 2">342</strain>
    </source>
</reference>
<evidence type="ECO:0000313" key="2">
    <source>
        <dbReference type="Proteomes" id="UP000001734"/>
    </source>
</evidence>
<gene>
    <name evidence="1" type="ordered locus">KPK_3450</name>
</gene>
<organism evidence="1 2">
    <name type="scientific">Klebsiella variicola (strain 342)</name>
    <name type="common">Klebsiella pneumoniae</name>
    <dbReference type="NCBI Taxonomy" id="507522"/>
    <lineage>
        <taxon>Bacteria</taxon>
        <taxon>Pseudomonadati</taxon>
        <taxon>Pseudomonadota</taxon>
        <taxon>Gammaproteobacteria</taxon>
        <taxon>Enterobacterales</taxon>
        <taxon>Enterobacteriaceae</taxon>
        <taxon>Klebsiella/Raoultella group</taxon>
        <taxon>Klebsiella</taxon>
        <taxon>Klebsiella pneumoniae complex</taxon>
    </lineage>
</organism>
<dbReference type="BioCyc" id="KPNE507522:GI0B-3433-MONOMER"/>
<dbReference type="AlphaFoldDB" id="B5XXG2"/>